<dbReference type="Pfam" id="PF21547">
    <property type="entry name" value="TTI1"/>
    <property type="match status" value="1"/>
</dbReference>
<proteinExistence type="predicted"/>
<dbReference type="InterPro" id="IPR057567">
    <property type="entry name" value="TPR_TTI1_C"/>
</dbReference>
<evidence type="ECO:0000259" key="3">
    <source>
        <dbReference type="Pfam" id="PF24181"/>
    </source>
</evidence>
<evidence type="ECO:0000256" key="1">
    <source>
        <dbReference type="SAM" id="MobiDB-lite"/>
    </source>
</evidence>
<feature type="domain" description="TTI1 C-terminal TPR" evidence="3">
    <location>
        <begin position="806"/>
        <end position="1100"/>
    </location>
</feature>
<dbReference type="InterPro" id="IPR049362">
    <property type="entry name" value="TTI1_rpt"/>
</dbReference>
<dbReference type="InterPro" id="IPR016024">
    <property type="entry name" value="ARM-type_fold"/>
</dbReference>
<feature type="domain" description="TTI1 N-terminal TPR" evidence="2">
    <location>
        <begin position="11"/>
        <end position="375"/>
    </location>
</feature>
<sequence length="1135" mass="124097">MSEEFNINAYFKRLKAFCVPLLGASRLTPASHAETSARLSQIIQILGEIPPEKLTTNLISYVFLPLTTLLQRNASADIPNQILEKILIALKLLVDSWWWTCDIKIWEQIFMLCGAVVGELDMKSDTNKSQKRDDETKDAATRCICSLIRPRDGEEAAKRGILPNVPDERLALFQAHTQNPKFTPVVGQTLDSLIVTAMSSNISLQIASLETTALIIDLYLPDALLPSVLPGTVSAMTKICLGIPQGKKGWANGDIVLQGLQVMRVIITKAIGNDVCIRDGAICRVHDLTDLLNTPSTTFESTNETTYFTQRSESWLRGTSTQLHIAINTLSPLISHPTPTALLGLARFSSSIIQSTSLTLPQTRPLLLSFLLALSISEYTSVSSEARGQLMTLLSMPSDAQTPLQHAILTTLGDNLSALPRLLSTQIDSRVRHAAGLITAVCSLAFDPVSDASLPVIAKGIGQLLGPTGGVEKWGWSLLSVLEIIEPPITVTNTSGAQLTLENDPSALQWVNFPDVVFKNISAHETRNALNDTFHALGAAGGDAGLFAVEWFISVGLSGTSITSVAALWCACRLLEGIGYVSLYSGQVSALPNSLASKRLDKQVRSLAKSIAEIWDTSYDIAGDTSLPNTEEESSFLVQHQIGLNPLHETLKIIKPPGPKKVNVKHQPIVHRALALQLLAVAAGISQARFTPLFIHVLYPILHSLVSPVSFLSSTALAALNYITIATSYASPANLLLSNFDYVLDSVSRRLTPRWLDIDATKVLGIMIRFVGADVVEKAGDVVEECFDRLDEYHGYGVIVDGLVEVLMEVIKVIEVEARANKTLLNNTSADVSNENRGPQRVSLDDLLEFLPKRYEVPPEDDTYYGPAPKEAWGGKDDDGQEDGAEYQEGSGLSNFQSSSDEPPPTPVQALTKQIITRSLYFLTHESPVIRGKIMVLLTLSVPVLPESALLPSIHSAWPFILNRLADSETFVVSSAAGLVEALSKEMGEFMFRRVWDDVWPKFKLMLSNLEKGESTSALARNDRAGVGTESAYTHSHRLYRSFIKTMTLALQGVHEHETSFWEVIMAFRRFLSTTAQEELQQCAVALYVQAGKSNPDSVWLALSSTICPAEPVVEFMKGVWDIKHNADVVFKSLN</sequence>
<dbReference type="AlphaFoldDB" id="A0A8H7Y522"/>
<dbReference type="InterPro" id="IPR011989">
    <property type="entry name" value="ARM-like"/>
</dbReference>
<feature type="region of interest" description="Disordered" evidence="1">
    <location>
        <begin position="858"/>
        <end position="908"/>
    </location>
</feature>
<evidence type="ECO:0008006" key="5">
    <source>
        <dbReference type="Google" id="ProtNLM"/>
    </source>
</evidence>
<dbReference type="PANTHER" id="PTHR18460">
    <property type="entry name" value="TEL2 INTERACTING PROTEIN 1 TTI1 FAMILY MEMBER"/>
    <property type="match status" value="1"/>
</dbReference>
<dbReference type="Pfam" id="PF24173">
    <property type="entry name" value="TPR_TTI1_N"/>
    <property type="match status" value="1"/>
</dbReference>
<organism evidence="4">
    <name type="scientific">Psilocybe cubensis</name>
    <name type="common">Psychedelic mushroom</name>
    <name type="synonym">Stropharia cubensis</name>
    <dbReference type="NCBI Taxonomy" id="181762"/>
    <lineage>
        <taxon>Eukaryota</taxon>
        <taxon>Fungi</taxon>
        <taxon>Dikarya</taxon>
        <taxon>Basidiomycota</taxon>
        <taxon>Agaricomycotina</taxon>
        <taxon>Agaricomycetes</taxon>
        <taxon>Agaricomycetidae</taxon>
        <taxon>Agaricales</taxon>
        <taxon>Agaricineae</taxon>
        <taxon>Strophariaceae</taxon>
        <taxon>Psilocybe</taxon>
    </lineage>
</organism>
<dbReference type="InterPro" id="IPR057566">
    <property type="entry name" value="TPR_TTI1_N"/>
</dbReference>
<dbReference type="GO" id="GO:0005737">
    <property type="term" value="C:cytoplasm"/>
    <property type="evidence" value="ECO:0007669"/>
    <property type="project" value="TreeGrafter"/>
</dbReference>
<dbReference type="EMBL" id="JAFIQS010000001">
    <property type="protein sequence ID" value="KAG5173920.1"/>
    <property type="molecule type" value="Genomic_DNA"/>
</dbReference>
<evidence type="ECO:0000259" key="2">
    <source>
        <dbReference type="Pfam" id="PF24173"/>
    </source>
</evidence>
<evidence type="ECO:0000313" key="4">
    <source>
        <dbReference type="EMBL" id="KAG5173920.1"/>
    </source>
</evidence>
<name>A0A8H7Y522_PSICU</name>
<dbReference type="InterPro" id="IPR052587">
    <property type="entry name" value="TELO2-interacting_protein_1"/>
</dbReference>
<dbReference type="SUPFAM" id="SSF48371">
    <property type="entry name" value="ARM repeat"/>
    <property type="match status" value="1"/>
</dbReference>
<dbReference type="Pfam" id="PF24181">
    <property type="entry name" value="TPR_TTI1_C"/>
    <property type="match status" value="1"/>
</dbReference>
<dbReference type="PANTHER" id="PTHR18460:SF3">
    <property type="entry name" value="TELO2-INTERACTING PROTEIN 1 HOMOLOG"/>
    <property type="match status" value="1"/>
</dbReference>
<feature type="compositionally biased region" description="Polar residues" evidence="1">
    <location>
        <begin position="891"/>
        <end position="901"/>
    </location>
</feature>
<reference evidence="4" key="1">
    <citation type="submission" date="2021-02" db="EMBL/GenBank/DDBJ databases">
        <title>Psilocybe cubensis genome.</title>
        <authorList>
            <person name="Mckernan K.J."/>
            <person name="Crawford S."/>
            <person name="Trippe A."/>
            <person name="Kane L.T."/>
            <person name="Mclaughlin S."/>
        </authorList>
    </citation>
    <scope>NUCLEOTIDE SEQUENCE [LARGE SCALE GENOMIC DNA]</scope>
    <source>
        <strain evidence="4">MGC-MH-2018</strain>
    </source>
</reference>
<protein>
    <recommendedName>
        <fullName evidence="5">TEL2-interacting protein 1</fullName>
    </recommendedName>
</protein>
<comment type="caution">
    <text evidence="4">The sequence shown here is derived from an EMBL/GenBank/DDBJ whole genome shotgun (WGS) entry which is preliminary data.</text>
</comment>
<dbReference type="Gene3D" id="1.25.10.10">
    <property type="entry name" value="Leucine-rich Repeat Variant"/>
    <property type="match status" value="1"/>
</dbReference>
<dbReference type="OrthoDB" id="49511at2759"/>
<accession>A0A8H7Y522</accession>
<gene>
    <name evidence="4" type="ORF">JR316_000578</name>
</gene>